<feature type="compositionally biased region" description="Low complexity" evidence="1">
    <location>
        <begin position="40"/>
        <end position="61"/>
    </location>
</feature>
<name>A0ABY2J309_9MICO</name>
<keyword evidence="3" id="KW-1185">Reference proteome</keyword>
<gene>
    <name evidence="2" type="ORF">E3O65_06530</name>
</gene>
<evidence type="ECO:0000313" key="2">
    <source>
        <dbReference type="EMBL" id="TFC99323.1"/>
    </source>
</evidence>
<dbReference type="Proteomes" id="UP000298355">
    <property type="component" value="Unassembled WGS sequence"/>
</dbReference>
<proteinExistence type="predicted"/>
<dbReference type="EMBL" id="SOGJ01000015">
    <property type="protein sequence ID" value="TFC99323.1"/>
    <property type="molecule type" value="Genomic_DNA"/>
</dbReference>
<evidence type="ECO:0000256" key="1">
    <source>
        <dbReference type="SAM" id="MobiDB-lite"/>
    </source>
</evidence>
<protein>
    <submittedName>
        <fullName evidence="2">Uncharacterized protein</fullName>
    </submittedName>
</protein>
<dbReference type="RefSeq" id="WP_134362928.1">
    <property type="nucleotide sequence ID" value="NZ_SOGJ01000015.1"/>
</dbReference>
<evidence type="ECO:0000313" key="3">
    <source>
        <dbReference type="Proteomes" id="UP000298355"/>
    </source>
</evidence>
<organism evidence="2 3">
    <name type="scientific">Cryobacterium breve</name>
    <dbReference type="NCBI Taxonomy" id="1259258"/>
    <lineage>
        <taxon>Bacteria</taxon>
        <taxon>Bacillati</taxon>
        <taxon>Actinomycetota</taxon>
        <taxon>Actinomycetes</taxon>
        <taxon>Micrococcales</taxon>
        <taxon>Microbacteriaceae</taxon>
        <taxon>Cryobacterium</taxon>
    </lineage>
</organism>
<feature type="region of interest" description="Disordered" evidence="1">
    <location>
        <begin position="32"/>
        <end position="66"/>
    </location>
</feature>
<reference evidence="2 3" key="1">
    <citation type="submission" date="2019-03" db="EMBL/GenBank/DDBJ databases">
        <title>Genomics of glacier-inhabiting Cryobacterium strains.</title>
        <authorList>
            <person name="Liu Q."/>
            <person name="Xin Y.-H."/>
        </authorList>
    </citation>
    <scope>NUCLEOTIDE SEQUENCE [LARGE SCALE GENOMIC DNA]</scope>
    <source>
        <strain evidence="2 3">TMT4-23</strain>
    </source>
</reference>
<sequence>MTAHGVPDKSGKALAALLLIAGVILTGCSGPPVPVRDGESPSATATPPATATATPGPTEAAHPSASAPVTDLFITATTIELRDASGTTLSTFDYFQPAGELVAGLSTAFGSAPISKPFMGGSEVPPGTNYIWSDILLTGPESPTPWDGDFILVDGEPGGASPHEPNTWVKVSSSAVNGVHIRTVDGIAVGDDAAEIAAIHPDTARPQGGRLDIFVGLVPLPPLDSLTEPAFSVWLIAADPLGPISEFRSPSPNWGA</sequence>
<comment type="caution">
    <text evidence="2">The sequence shown here is derived from an EMBL/GenBank/DDBJ whole genome shotgun (WGS) entry which is preliminary data.</text>
</comment>
<accession>A0ABY2J309</accession>